<evidence type="ECO:0000256" key="4">
    <source>
        <dbReference type="ARBA" id="ARBA00022692"/>
    </source>
</evidence>
<dbReference type="EMBL" id="VUNN01000002">
    <property type="protein sequence ID" value="MSU05420.1"/>
    <property type="molecule type" value="Genomic_DNA"/>
</dbReference>
<dbReference type="GO" id="GO:0055085">
    <property type="term" value="P:transmembrane transport"/>
    <property type="evidence" value="ECO:0007669"/>
    <property type="project" value="InterPro"/>
</dbReference>
<keyword evidence="6 7" id="KW-0472">Membrane</keyword>
<comment type="subcellular location">
    <subcellularLocation>
        <location evidence="1 7">Cell membrane</location>
        <topology evidence="1 7">Multi-pass membrane protein</topology>
    </subcellularLocation>
</comment>
<evidence type="ECO:0000259" key="8">
    <source>
        <dbReference type="PROSITE" id="PS50928"/>
    </source>
</evidence>
<dbReference type="CDD" id="cd06261">
    <property type="entry name" value="TM_PBP2"/>
    <property type="match status" value="1"/>
</dbReference>
<dbReference type="InterPro" id="IPR050809">
    <property type="entry name" value="UgpAE/MalFG_permease"/>
</dbReference>
<dbReference type="PANTHER" id="PTHR43227">
    <property type="entry name" value="BLL4140 PROTEIN"/>
    <property type="match status" value="1"/>
</dbReference>
<dbReference type="Gene3D" id="1.10.3720.10">
    <property type="entry name" value="MetI-like"/>
    <property type="match status" value="1"/>
</dbReference>
<dbReference type="InterPro" id="IPR035906">
    <property type="entry name" value="MetI-like_sf"/>
</dbReference>
<accession>A0A7X2TQS6</accession>
<evidence type="ECO:0000256" key="6">
    <source>
        <dbReference type="ARBA" id="ARBA00023136"/>
    </source>
</evidence>
<name>A0A7X2TQS6_9SPIO</name>
<evidence type="ECO:0000256" key="7">
    <source>
        <dbReference type="RuleBase" id="RU363032"/>
    </source>
</evidence>
<feature type="transmembrane region" description="Helical" evidence="7">
    <location>
        <begin position="93"/>
        <end position="114"/>
    </location>
</feature>
<feature type="transmembrane region" description="Helical" evidence="7">
    <location>
        <begin position="189"/>
        <end position="210"/>
    </location>
</feature>
<sequence>MKKKQKLANPNQDIPLGLKLKKDWSKYKTLYFLFIPVLVYYIVFQYGSMFGLIIAFENYKPRLGFFKSPFVGLTHFKNFINDYYFKRTLMNTIRISVTNLIFTFPCPILLAIFISELRSKTYSKAVQTITYIPHFVSVVVVTSILMDLTGRNGAITQFLAKFGFEPVTMLNEPKYFLPLYIISNIWQNIGWNSIVYLAALLAIDAQLYEAARIDGAGKLRQLWSITLPSLLPTIIIMLILQIGKMFNVGYEKIILMYNPMTYEVADVINSYVYREGLLNLNYSYAAAVGMFNSIVSFILVWTTNKISNKLTGSGLW</sequence>
<keyword evidence="3" id="KW-1003">Cell membrane</keyword>
<protein>
    <submittedName>
        <fullName evidence="9">Sugar ABC transporter permease</fullName>
    </submittedName>
</protein>
<keyword evidence="10" id="KW-1185">Reference proteome</keyword>
<gene>
    <name evidence="9" type="ORF">FYJ80_01290</name>
</gene>
<dbReference type="PANTHER" id="PTHR43227:SF11">
    <property type="entry name" value="BLL4140 PROTEIN"/>
    <property type="match status" value="1"/>
</dbReference>
<keyword evidence="4 7" id="KW-0812">Transmembrane</keyword>
<dbReference type="InterPro" id="IPR000515">
    <property type="entry name" value="MetI-like"/>
</dbReference>
<dbReference type="Proteomes" id="UP000460549">
    <property type="component" value="Unassembled WGS sequence"/>
</dbReference>
<proteinExistence type="inferred from homology"/>
<evidence type="ECO:0000256" key="1">
    <source>
        <dbReference type="ARBA" id="ARBA00004651"/>
    </source>
</evidence>
<keyword evidence="5 7" id="KW-1133">Transmembrane helix</keyword>
<comment type="similarity">
    <text evidence="7">Belongs to the binding-protein-dependent transport system permease family.</text>
</comment>
<dbReference type="PROSITE" id="PS50928">
    <property type="entry name" value="ABC_TM1"/>
    <property type="match status" value="1"/>
</dbReference>
<feature type="transmembrane region" description="Helical" evidence="7">
    <location>
        <begin position="30"/>
        <end position="56"/>
    </location>
</feature>
<dbReference type="GO" id="GO:0005886">
    <property type="term" value="C:plasma membrane"/>
    <property type="evidence" value="ECO:0007669"/>
    <property type="project" value="UniProtKB-SubCell"/>
</dbReference>
<evidence type="ECO:0000313" key="9">
    <source>
        <dbReference type="EMBL" id="MSU05420.1"/>
    </source>
</evidence>
<dbReference type="AlphaFoldDB" id="A0A7X2TQS6"/>
<evidence type="ECO:0000256" key="3">
    <source>
        <dbReference type="ARBA" id="ARBA00022475"/>
    </source>
</evidence>
<dbReference type="RefSeq" id="WP_154424322.1">
    <property type="nucleotide sequence ID" value="NZ_JAQYGB010000080.1"/>
</dbReference>
<feature type="transmembrane region" description="Helical" evidence="7">
    <location>
        <begin position="222"/>
        <end position="242"/>
    </location>
</feature>
<evidence type="ECO:0000256" key="5">
    <source>
        <dbReference type="ARBA" id="ARBA00022989"/>
    </source>
</evidence>
<reference evidence="9 10" key="1">
    <citation type="submission" date="2019-08" db="EMBL/GenBank/DDBJ databases">
        <title>In-depth cultivation of the pig gut microbiome towards novel bacterial diversity and tailored functional studies.</title>
        <authorList>
            <person name="Wylensek D."/>
            <person name="Hitch T.C.A."/>
            <person name="Clavel T."/>
        </authorList>
    </citation>
    <scope>NUCLEOTIDE SEQUENCE [LARGE SCALE GENOMIC DNA]</scope>
    <source>
        <strain evidence="9 10">NM-380-WT-3C1</strain>
    </source>
</reference>
<comment type="caution">
    <text evidence="9">The sequence shown here is derived from an EMBL/GenBank/DDBJ whole genome shotgun (WGS) entry which is preliminary data.</text>
</comment>
<feature type="domain" description="ABC transmembrane type-1" evidence="8">
    <location>
        <begin position="89"/>
        <end position="303"/>
    </location>
</feature>
<keyword evidence="2 7" id="KW-0813">Transport</keyword>
<evidence type="ECO:0000313" key="10">
    <source>
        <dbReference type="Proteomes" id="UP000460549"/>
    </source>
</evidence>
<evidence type="ECO:0000256" key="2">
    <source>
        <dbReference type="ARBA" id="ARBA00022448"/>
    </source>
</evidence>
<dbReference type="Pfam" id="PF00528">
    <property type="entry name" value="BPD_transp_1"/>
    <property type="match status" value="1"/>
</dbReference>
<feature type="transmembrane region" description="Helical" evidence="7">
    <location>
        <begin position="126"/>
        <end position="146"/>
    </location>
</feature>
<organism evidence="9 10">
    <name type="scientific">Bullifex porci</name>
    <dbReference type="NCBI Taxonomy" id="2606638"/>
    <lineage>
        <taxon>Bacteria</taxon>
        <taxon>Pseudomonadati</taxon>
        <taxon>Spirochaetota</taxon>
        <taxon>Spirochaetia</taxon>
        <taxon>Spirochaetales</taxon>
        <taxon>Spirochaetaceae</taxon>
        <taxon>Bullifex</taxon>
    </lineage>
</organism>
<feature type="transmembrane region" description="Helical" evidence="7">
    <location>
        <begin position="282"/>
        <end position="301"/>
    </location>
</feature>
<dbReference type="SUPFAM" id="SSF161098">
    <property type="entry name" value="MetI-like"/>
    <property type="match status" value="1"/>
</dbReference>